<proteinExistence type="predicted"/>
<name>A0A9E7E187_9CAUD</name>
<sequence length="74" mass="8376">MTSLDVATHPELTETLNLLTNRPRTLTIEAIAEGASVSVGWLSQFARNKIPDPSFNRVMRVRDYMRKLSAETKE</sequence>
<protein>
    <submittedName>
        <fullName evidence="1">Uncharacterized protein</fullName>
    </submittedName>
</protein>
<evidence type="ECO:0000313" key="2">
    <source>
        <dbReference type="Proteomes" id="UP001056479"/>
    </source>
</evidence>
<accession>A0A9E7E187</accession>
<gene>
    <name evidence="1" type="ORF">Langgrundblatt1_BL10062</name>
</gene>
<evidence type="ECO:0000313" key="1">
    <source>
        <dbReference type="EMBL" id="URA06827.1"/>
    </source>
</evidence>
<dbReference type="Proteomes" id="UP001056479">
    <property type="component" value="Segment"/>
</dbReference>
<dbReference type="EMBL" id="ON189042">
    <property type="protein sequence ID" value="URA06827.1"/>
    <property type="molecule type" value="Genomic_DNA"/>
</dbReference>
<organism evidence="1 2">
    <name type="scientific">Xanthomonas phage Langgrundblatt1</name>
    <dbReference type="NCBI Taxonomy" id="2939128"/>
    <lineage>
        <taxon>Viruses</taxon>
        <taxon>Duplodnaviria</taxon>
        <taxon>Heunggongvirae</taxon>
        <taxon>Uroviricota</taxon>
        <taxon>Caudoviricetes</taxon>
        <taxon>Stanbaylleyvirinae</taxon>
        <taxon>Shirevirus</taxon>
        <taxon>Shirevirus langgrundblatt1</taxon>
    </lineage>
</organism>
<reference evidence="1" key="1">
    <citation type="journal article" date="2022" name="Viruses">
        <title>Isolation of novel Xanthomonas phages for the plant pathogens X. translucens and X. campestris.</title>
        <authorList>
            <person name="Erdrich S.H."/>
            <person name="Sharma V."/>
            <person name="Schurr U."/>
            <person name="Arsova B."/>
            <person name="Frunzke J."/>
        </authorList>
    </citation>
    <scope>NUCLEOTIDE SEQUENCE</scope>
</reference>
<keyword evidence="2" id="KW-1185">Reference proteome</keyword>